<evidence type="ECO:0000313" key="2">
    <source>
        <dbReference type="Proteomes" id="UP000187209"/>
    </source>
</evidence>
<accession>A0A1R2C6U3</accession>
<dbReference type="AlphaFoldDB" id="A0A1R2C6U3"/>
<comment type="caution">
    <text evidence="1">The sequence shown here is derived from an EMBL/GenBank/DDBJ whole genome shotgun (WGS) entry which is preliminary data.</text>
</comment>
<evidence type="ECO:0000313" key="1">
    <source>
        <dbReference type="EMBL" id="OMJ84738.1"/>
    </source>
</evidence>
<dbReference type="Proteomes" id="UP000187209">
    <property type="component" value="Unassembled WGS sequence"/>
</dbReference>
<organism evidence="1 2">
    <name type="scientific">Stentor coeruleus</name>
    <dbReference type="NCBI Taxonomy" id="5963"/>
    <lineage>
        <taxon>Eukaryota</taxon>
        <taxon>Sar</taxon>
        <taxon>Alveolata</taxon>
        <taxon>Ciliophora</taxon>
        <taxon>Postciliodesmatophora</taxon>
        <taxon>Heterotrichea</taxon>
        <taxon>Heterotrichida</taxon>
        <taxon>Stentoridae</taxon>
        <taxon>Stentor</taxon>
    </lineage>
</organism>
<dbReference type="EMBL" id="MPUH01000260">
    <property type="protein sequence ID" value="OMJ84738.1"/>
    <property type="molecule type" value="Genomic_DNA"/>
</dbReference>
<proteinExistence type="predicted"/>
<keyword evidence="2" id="KW-1185">Reference proteome</keyword>
<sequence length="277" mass="31461">MDSSQTLKRFSLATIEQAYEKSYPKLSEVIRDEQYLGERANEAVHDLRNFLSTLQNDAQVNELPEDQPNPAGSISQCIDSIKNSVESSKQILQNIDNIIPDKDTKTQDNQEESALKITEISYLESEKYKISIEYLNKEPLENLSVLLRIENLNIPVFTIGSLKEYSKNSYNVSIPLSTLFNNGHVQFYILDKGNEIASKDFYITEILEIVRIEQGAQLKIRNNTGMLLKCCIYEYNSQYSKDIQLNPGAIELSMVALENGDFAIAVGEKVISNRFIL</sequence>
<reference evidence="1 2" key="1">
    <citation type="submission" date="2016-11" db="EMBL/GenBank/DDBJ databases">
        <title>The macronuclear genome of Stentor coeruleus: a giant cell with tiny introns.</title>
        <authorList>
            <person name="Slabodnick M."/>
            <person name="Ruby J.G."/>
            <person name="Reiff S.B."/>
            <person name="Swart E.C."/>
            <person name="Gosai S."/>
            <person name="Prabakaran S."/>
            <person name="Witkowska E."/>
            <person name="Larue G.E."/>
            <person name="Fisher S."/>
            <person name="Freeman R.M."/>
            <person name="Gunawardena J."/>
            <person name="Chu W."/>
            <person name="Stover N.A."/>
            <person name="Gregory B.D."/>
            <person name="Nowacki M."/>
            <person name="Derisi J."/>
            <person name="Roy S.W."/>
            <person name="Marshall W.F."/>
            <person name="Sood P."/>
        </authorList>
    </citation>
    <scope>NUCLEOTIDE SEQUENCE [LARGE SCALE GENOMIC DNA]</scope>
    <source>
        <strain evidence="1">WM001</strain>
    </source>
</reference>
<gene>
    <name evidence="1" type="ORF">SteCoe_14130</name>
</gene>
<name>A0A1R2C6U3_9CILI</name>
<protein>
    <submittedName>
        <fullName evidence="1">Uncharacterized protein</fullName>
    </submittedName>
</protein>